<feature type="region of interest" description="Disordered" evidence="1">
    <location>
        <begin position="82"/>
        <end position="105"/>
    </location>
</feature>
<reference evidence="4 5" key="2">
    <citation type="submission" date="2024-05" db="EMBL/GenBank/DDBJ databases">
        <authorList>
            <person name="Chen Y."/>
            <person name="Shah S."/>
            <person name="Dougan E. K."/>
            <person name="Thang M."/>
            <person name="Chan C."/>
        </authorList>
    </citation>
    <scope>NUCLEOTIDE SEQUENCE [LARGE SCALE GENOMIC DNA]</scope>
</reference>
<feature type="non-terminal residue" evidence="3">
    <location>
        <position position="1"/>
    </location>
</feature>
<comment type="caution">
    <text evidence="3">The sequence shown here is derived from an EMBL/GenBank/DDBJ whole genome shotgun (WGS) entry which is preliminary data.</text>
</comment>
<proteinExistence type="predicted"/>
<dbReference type="EMBL" id="CAMXCT020001538">
    <property type="protein sequence ID" value="CAL1144379.1"/>
    <property type="molecule type" value="Genomic_DNA"/>
</dbReference>
<evidence type="ECO:0000256" key="1">
    <source>
        <dbReference type="SAM" id="MobiDB-lite"/>
    </source>
</evidence>
<dbReference type="AlphaFoldDB" id="A0A9P1CFQ4"/>
<feature type="region of interest" description="Disordered" evidence="1">
    <location>
        <begin position="41"/>
        <end position="61"/>
    </location>
</feature>
<dbReference type="Proteomes" id="UP001152797">
    <property type="component" value="Unassembled WGS sequence"/>
</dbReference>
<keyword evidence="2" id="KW-0732">Signal</keyword>
<dbReference type="EMBL" id="CAMXCT010001538">
    <property type="protein sequence ID" value="CAI3991004.1"/>
    <property type="molecule type" value="Genomic_DNA"/>
</dbReference>
<evidence type="ECO:0000256" key="2">
    <source>
        <dbReference type="SAM" id="SignalP"/>
    </source>
</evidence>
<organism evidence="3">
    <name type="scientific">Cladocopium goreaui</name>
    <dbReference type="NCBI Taxonomy" id="2562237"/>
    <lineage>
        <taxon>Eukaryota</taxon>
        <taxon>Sar</taxon>
        <taxon>Alveolata</taxon>
        <taxon>Dinophyceae</taxon>
        <taxon>Suessiales</taxon>
        <taxon>Symbiodiniaceae</taxon>
        <taxon>Cladocopium</taxon>
    </lineage>
</organism>
<gene>
    <name evidence="3" type="ORF">C1SCF055_LOCUS17941</name>
</gene>
<evidence type="ECO:0000313" key="4">
    <source>
        <dbReference type="EMBL" id="CAL4778316.1"/>
    </source>
</evidence>
<evidence type="ECO:0000313" key="5">
    <source>
        <dbReference type="Proteomes" id="UP001152797"/>
    </source>
</evidence>
<protein>
    <submittedName>
        <fullName evidence="3">Uncharacterized protein</fullName>
    </submittedName>
</protein>
<feature type="signal peptide" evidence="2">
    <location>
        <begin position="1"/>
        <end position="16"/>
    </location>
</feature>
<evidence type="ECO:0000313" key="3">
    <source>
        <dbReference type="EMBL" id="CAI3991004.1"/>
    </source>
</evidence>
<feature type="chain" id="PRO_5043270379" evidence="2">
    <location>
        <begin position="17"/>
        <end position="105"/>
    </location>
</feature>
<accession>A0A9P1CFQ4</accession>
<name>A0A9P1CFQ4_9DINO</name>
<sequence>MLRLLTVTLAAALAAADDLELAFELDDDCRDESCALNALQTKSMENSTDPNATSEMEPQNESYYWQDNEDHINDFFDEPQAKTKAKRGGWGVGGDKMWGSGRGVE</sequence>
<feature type="compositionally biased region" description="Gly residues" evidence="1">
    <location>
        <begin position="88"/>
        <end position="105"/>
    </location>
</feature>
<reference evidence="3" key="1">
    <citation type="submission" date="2022-10" db="EMBL/GenBank/DDBJ databases">
        <authorList>
            <person name="Chen Y."/>
            <person name="Dougan E. K."/>
            <person name="Chan C."/>
            <person name="Rhodes N."/>
            <person name="Thang M."/>
        </authorList>
    </citation>
    <scope>NUCLEOTIDE SEQUENCE</scope>
</reference>
<keyword evidence="5" id="KW-1185">Reference proteome</keyword>
<dbReference type="EMBL" id="CAMXCT030001538">
    <property type="protein sequence ID" value="CAL4778316.1"/>
    <property type="molecule type" value="Genomic_DNA"/>
</dbReference>